<evidence type="ECO:0000259" key="1">
    <source>
        <dbReference type="Pfam" id="PF26593"/>
    </source>
</evidence>
<dbReference type="AlphaFoldDB" id="A0A0G0TS24"/>
<accession>A0A0G0TS24</accession>
<proteinExistence type="predicted"/>
<dbReference type="Pfam" id="PF26593">
    <property type="entry name" value="TraC-like"/>
    <property type="match status" value="1"/>
</dbReference>
<name>A0A0G0TS24_9BACT</name>
<reference evidence="2 3" key="1">
    <citation type="journal article" date="2015" name="Nature">
        <title>rRNA introns, odd ribosomes, and small enigmatic genomes across a large radiation of phyla.</title>
        <authorList>
            <person name="Brown C.T."/>
            <person name="Hug L.A."/>
            <person name="Thomas B.C."/>
            <person name="Sharon I."/>
            <person name="Castelle C.J."/>
            <person name="Singh A."/>
            <person name="Wilkins M.J."/>
            <person name="Williams K.H."/>
            <person name="Banfield J.F."/>
        </authorList>
    </citation>
    <scope>NUCLEOTIDE SEQUENCE [LARGE SCALE GENOMIC DNA]</scope>
</reference>
<evidence type="ECO:0000313" key="2">
    <source>
        <dbReference type="EMBL" id="KKR40647.1"/>
    </source>
</evidence>
<dbReference type="Proteomes" id="UP000034072">
    <property type="component" value="Unassembled WGS sequence"/>
</dbReference>
<dbReference type="EMBL" id="LBXZ01000006">
    <property type="protein sequence ID" value="KKR40647.1"/>
    <property type="molecule type" value="Genomic_DNA"/>
</dbReference>
<evidence type="ECO:0000313" key="3">
    <source>
        <dbReference type="Proteomes" id="UP000034072"/>
    </source>
</evidence>
<feature type="domain" description="TraC-like" evidence="1">
    <location>
        <begin position="18"/>
        <end position="124"/>
    </location>
</feature>
<protein>
    <recommendedName>
        <fullName evidence="1">TraC-like domain-containing protein</fullName>
    </recommendedName>
</protein>
<organism evidence="2 3">
    <name type="scientific">Candidatus Yanofskybacteria bacterium GW2011_GWE2_40_11</name>
    <dbReference type="NCBI Taxonomy" id="1619033"/>
    <lineage>
        <taxon>Bacteria</taxon>
        <taxon>Candidatus Yanofskyibacteriota</taxon>
    </lineage>
</organism>
<gene>
    <name evidence="2" type="ORF">UT75_C0006G0026</name>
</gene>
<dbReference type="InterPro" id="IPR058596">
    <property type="entry name" value="TraC-like_dom"/>
</dbReference>
<comment type="caution">
    <text evidence="2">The sequence shown here is derived from an EMBL/GenBank/DDBJ whole genome shotgun (WGS) entry which is preliminary data.</text>
</comment>
<sequence>MPEATTKNLVDIAAIRDDVVLLKNGSLRSIIEVSAINFELRSTDEQTAIVQNFQNLLNSIDFPLQIVSTSRRLSLDDYVKNLEATIETLDNDLLKIQAAEYAKFVSQLAELSNIMAKKFYVVVPFYATPLQTTSGLFSGITGIFSNKKSTAKIDDTSVEKYHSQLMQRVDLVFSNLVGLGLKAKLLKGDDLMNLFYQIYNPGSKTKFNTEGTEAATT</sequence>